<sequence>MLSKHGIEFTKDNIDLYLKELAKEYRKLVGKRMPAELILIGGASVLINYGFRNMTTDIDALIRASSGMKDAIDRVGERFNLPKAWLNSDFQKTRSYTPKLEEFSKYYKNYSNILTIRTVAAEYLIAMKLQSGRQYKSDLSDVLGILVDHEKSGNPIVFERIQQAVVDLYGDWLSIP</sequence>
<comment type="caution">
    <text evidence="2">The sequence shown here is derived from an EMBL/GenBank/DDBJ whole genome shotgun (WGS) entry which is preliminary data.</text>
</comment>
<dbReference type="EMBL" id="JABZRB010000135">
    <property type="protein sequence ID" value="MBF1305291.1"/>
    <property type="molecule type" value="Genomic_DNA"/>
</dbReference>
<evidence type="ECO:0000313" key="2">
    <source>
        <dbReference type="EMBL" id="MBF1305291.1"/>
    </source>
</evidence>
<organism evidence="2 3">
    <name type="scientific">Oribacterium sinus</name>
    <dbReference type="NCBI Taxonomy" id="237576"/>
    <lineage>
        <taxon>Bacteria</taxon>
        <taxon>Bacillati</taxon>
        <taxon>Bacillota</taxon>
        <taxon>Clostridia</taxon>
        <taxon>Lachnospirales</taxon>
        <taxon>Lachnospiraceae</taxon>
        <taxon>Oribacterium</taxon>
    </lineage>
</organism>
<reference evidence="2" key="1">
    <citation type="submission" date="2020-04" db="EMBL/GenBank/DDBJ databases">
        <title>Deep metagenomics examines the oral microbiome during advanced dental caries in children, revealing novel taxa and co-occurrences with host molecules.</title>
        <authorList>
            <person name="Baker J.L."/>
            <person name="Morton J.T."/>
            <person name="Dinis M."/>
            <person name="Alvarez R."/>
            <person name="Tran N.C."/>
            <person name="Knight R."/>
            <person name="Edlund A."/>
        </authorList>
    </citation>
    <scope>NUCLEOTIDE SEQUENCE</scope>
    <source>
        <strain evidence="2">JCVI_48_bin.5</strain>
    </source>
</reference>
<dbReference type="InterPro" id="IPR045792">
    <property type="entry name" value="DUF6036"/>
</dbReference>
<dbReference type="AlphaFoldDB" id="A0A930DWW4"/>
<name>A0A930DWW4_9FIRM</name>
<protein>
    <recommendedName>
        <fullName evidence="1">DUF6036 domain-containing protein</fullName>
    </recommendedName>
</protein>
<dbReference type="Pfam" id="PF19502">
    <property type="entry name" value="DUF6036"/>
    <property type="match status" value="1"/>
</dbReference>
<evidence type="ECO:0000313" key="3">
    <source>
        <dbReference type="Proteomes" id="UP000780721"/>
    </source>
</evidence>
<feature type="non-terminal residue" evidence="2">
    <location>
        <position position="176"/>
    </location>
</feature>
<accession>A0A930DWW4</accession>
<evidence type="ECO:0000259" key="1">
    <source>
        <dbReference type="Pfam" id="PF19502"/>
    </source>
</evidence>
<dbReference type="Proteomes" id="UP000780721">
    <property type="component" value="Unassembled WGS sequence"/>
</dbReference>
<gene>
    <name evidence="2" type="ORF">HXM91_05500</name>
</gene>
<proteinExistence type="predicted"/>
<feature type="domain" description="DUF6036" evidence="1">
    <location>
        <begin position="18"/>
        <end position="143"/>
    </location>
</feature>